<reference evidence="4" key="2">
    <citation type="submission" date="2020-09" db="EMBL/GenBank/DDBJ databases">
        <authorList>
            <person name="Sun Q."/>
            <person name="Ohkuma M."/>
        </authorList>
    </citation>
    <scope>NUCLEOTIDE SEQUENCE</scope>
    <source>
        <strain evidence="4">JCM 4956</strain>
    </source>
</reference>
<dbReference type="GO" id="GO:0004016">
    <property type="term" value="F:adenylate cyclase activity"/>
    <property type="evidence" value="ECO:0007669"/>
    <property type="project" value="TreeGrafter"/>
</dbReference>
<dbReference type="CDD" id="cd06170">
    <property type="entry name" value="LuxR_C_like"/>
    <property type="match status" value="1"/>
</dbReference>
<evidence type="ECO:0000256" key="2">
    <source>
        <dbReference type="ARBA" id="ARBA00022840"/>
    </source>
</evidence>
<dbReference type="GO" id="GO:0005737">
    <property type="term" value="C:cytoplasm"/>
    <property type="evidence" value="ECO:0007669"/>
    <property type="project" value="TreeGrafter"/>
</dbReference>
<dbReference type="InterPro" id="IPR041664">
    <property type="entry name" value="AAA_16"/>
</dbReference>
<dbReference type="PRINTS" id="PR00038">
    <property type="entry name" value="HTHLUXR"/>
</dbReference>
<accession>A0A918KPE7</accession>
<protein>
    <submittedName>
        <fullName evidence="4">Helix-turn-helix transcriptional regulator</fullName>
    </submittedName>
</protein>
<evidence type="ECO:0000313" key="4">
    <source>
        <dbReference type="EMBL" id="GGX69701.1"/>
    </source>
</evidence>
<dbReference type="RefSeq" id="WP_190037056.1">
    <property type="nucleotide sequence ID" value="NZ_BMWD01000014.1"/>
</dbReference>
<feature type="domain" description="HTH luxR-type" evidence="3">
    <location>
        <begin position="858"/>
        <end position="923"/>
    </location>
</feature>
<dbReference type="GO" id="GO:0006355">
    <property type="term" value="P:regulation of DNA-templated transcription"/>
    <property type="evidence" value="ECO:0007669"/>
    <property type="project" value="InterPro"/>
</dbReference>
<dbReference type="PROSITE" id="PS00622">
    <property type="entry name" value="HTH_LUXR_1"/>
    <property type="match status" value="1"/>
</dbReference>
<dbReference type="SUPFAM" id="SSF52540">
    <property type="entry name" value="P-loop containing nucleoside triphosphate hydrolases"/>
    <property type="match status" value="1"/>
</dbReference>
<dbReference type="InterPro" id="IPR000792">
    <property type="entry name" value="Tscrpt_reg_LuxR_C"/>
</dbReference>
<evidence type="ECO:0000313" key="5">
    <source>
        <dbReference type="Proteomes" id="UP000645555"/>
    </source>
</evidence>
<dbReference type="Gene3D" id="1.10.10.10">
    <property type="entry name" value="Winged helix-like DNA-binding domain superfamily/Winged helix DNA-binding domain"/>
    <property type="match status" value="1"/>
</dbReference>
<dbReference type="InterPro" id="IPR016032">
    <property type="entry name" value="Sig_transdc_resp-reg_C-effctor"/>
</dbReference>
<dbReference type="InterPro" id="IPR036388">
    <property type="entry name" value="WH-like_DNA-bd_sf"/>
</dbReference>
<dbReference type="InterPro" id="IPR027417">
    <property type="entry name" value="P-loop_NTPase"/>
</dbReference>
<dbReference type="Pfam" id="PF13191">
    <property type="entry name" value="AAA_16"/>
    <property type="match status" value="1"/>
</dbReference>
<evidence type="ECO:0000256" key="1">
    <source>
        <dbReference type="ARBA" id="ARBA00022741"/>
    </source>
</evidence>
<keyword evidence="5" id="KW-1185">Reference proteome</keyword>
<reference evidence="4" key="1">
    <citation type="journal article" date="2014" name="Int. J. Syst. Evol. Microbiol.">
        <title>Complete genome sequence of Corynebacterium casei LMG S-19264T (=DSM 44701T), isolated from a smear-ripened cheese.</title>
        <authorList>
            <consortium name="US DOE Joint Genome Institute (JGI-PGF)"/>
            <person name="Walter F."/>
            <person name="Albersmeier A."/>
            <person name="Kalinowski J."/>
            <person name="Ruckert C."/>
        </authorList>
    </citation>
    <scope>NUCLEOTIDE SEQUENCE</scope>
    <source>
        <strain evidence="4">JCM 4956</strain>
    </source>
</reference>
<gene>
    <name evidence="4" type="ORF">GCM10010515_41690</name>
</gene>
<proteinExistence type="predicted"/>
<dbReference type="SUPFAM" id="SSF46894">
    <property type="entry name" value="C-terminal effector domain of the bipartite response regulators"/>
    <property type="match status" value="1"/>
</dbReference>
<dbReference type="Pfam" id="PF00196">
    <property type="entry name" value="GerE"/>
    <property type="match status" value="1"/>
</dbReference>
<name>A0A918KPE7_9ACTN</name>
<dbReference type="GO" id="GO:0005524">
    <property type="term" value="F:ATP binding"/>
    <property type="evidence" value="ECO:0007669"/>
    <property type="project" value="UniProtKB-KW"/>
</dbReference>
<dbReference type="PROSITE" id="PS50043">
    <property type="entry name" value="HTH_LUXR_2"/>
    <property type="match status" value="1"/>
</dbReference>
<dbReference type="Gene3D" id="3.40.50.300">
    <property type="entry name" value="P-loop containing nucleotide triphosphate hydrolases"/>
    <property type="match status" value="1"/>
</dbReference>
<dbReference type="GO" id="GO:0003677">
    <property type="term" value="F:DNA binding"/>
    <property type="evidence" value="ECO:0007669"/>
    <property type="project" value="InterPro"/>
</dbReference>
<keyword evidence="1" id="KW-0547">Nucleotide-binding</keyword>
<keyword evidence="2" id="KW-0067">ATP-binding</keyword>
<comment type="caution">
    <text evidence="4">The sequence shown here is derived from an EMBL/GenBank/DDBJ whole genome shotgun (WGS) entry which is preliminary data.</text>
</comment>
<organism evidence="4 5">
    <name type="scientific">Streptomyces fructofermentans</name>
    <dbReference type="NCBI Taxonomy" id="152141"/>
    <lineage>
        <taxon>Bacteria</taxon>
        <taxon>Bacillati</taxon>
        <taxon>Actinomycetota</taxon>
        <taxon>Actinomycetes</taxon>
        <taxon>Kitasatosporales</taxon>
        <taxon>Streptomycetaceae</taxon>
        <taxon>Streptomyces</taxon>
    </lineage>
</organism>
<dbReference type="Proteomes" id="UP000645555">
    <property type="component" value="Unassembled WGS sequence"/>
</dbReference>
<dbReference type="SMART" id="SM00421">
    <property type="entry name" value="HTH_LUXR"/>
    <property type="match status" value="1"/>
</dbReference>
<dbReference type="PANTHER" id="PTHR16305:SF35">
    <property type="entry name" value="TRANSCRIPTIONAL ACTIVATOR DOMAIN"/>
    <property type="match status" value="1"/>
</dbReference>
<dbReference type="EMBL" id="BMWD01000014">
    <property type="protein sequence ID" value="GGX69701.1"/>
    <property type="molecule type" value="Genomic_DNA"/>
</dbReference>
<sequence>MGKLAAGTANTLRGRSEQLVALEQALNTARAGSGTVLVLRGEAGIGKTALLRHVEAHAIGFRTVGVSGIEAEMVLPYASLQQLCAPMMSRLHDLTAPQREALSIAFGLAEGEAANRLLVGMAVLGLMATATEDQPLVCIVDDAQWLDETSMQVLTFVAKHLAHTSVALIFALQELREDRTAGLPDLTVEGLSIPDARALLDSVVCVPLDPLVRDRIVAEAHGNPTALLELPSTLAPTELAGGFWLPDSHSLTSYLESAFHRRFRLLPPDSRRLLQIAAAEPTGDVDLLFRAAGSQGIAAAAAAPAVSSGLIQFDTGVCFQHPMVRSAVYRRMSVPDRQAVHQALAEATDPETAPDRRAWHRAHTVTQPDESVARDLEDSAGRARLRGGIAASASFLHRSAELTPDRERHVARALAAAQVEVDAGAVDDAYGLLATAEAGPLDSLQHAQLDWLRASLMFSEARGGAAPLRLLESANRLTPLAPASARDTLLEAAGALVFAGRLNEGTVREQVAAAARAGPLPQKRGTVDDLLDSVVGLTVDGSSASVQTIKHAVRTVREEQTLTALEGGSRLRLAHAPIAQSLALEVWDDEAWEDLTAGAVHQARAEGALAVLPLALDGRACFHVFSGEFDAAAAEIAEVSAISAVTGAPDVINAALVLGGWKAQQVQNLDRREATIKEAGSRGEGRVLGLADYAAAVQYNGLGRYDAALAAATSACRYEDLGTYGWALVELIEAASRTGEPTTAAGALAELTERTSASGTAWARGTEACAQALLSDGPAAQSLYQEAIEALGSCRMVMPLARARLLYGEWLRRESRRQESRTHLRSACEVFDQAGADCFAERARRELSVTGDTVRKRTVGADLELTKQESQIARQAEKGHTNAEIANQLFISPRTVEWHLGNIFAKLGVSSRRHLHAALPPLELQ</sequence>
<evidence type="ECO:0000259" key="3">
    <source>
        <dbReference type="PROSITE" id="PS50043"/>
    </source>
</evidence>
<dbReference type="AlphaFoldDB" id="A0A918KPE7"/>
<dbReference type="PANTHER" id="PTHR16305">
    <property type="entry name" value="TESTICULAR SOLUBLE ADENYLYL CYCLASE"/>
    <property type="match status" value="1"/>
</dbReference>